<dbReference type="InterPro" id="IPR002645">
    <property type="entry name" value="STAS_dom"/>
</dbReference>
<evidence type="ECO:0000313" key="7">
    <source>
        <dbReference type="EMBL" id="MXR36031.1"/>
    </source>
</evidence>
<evidence type="ECO:0000259" key="6">
    <source>
        <dbReference type="PROSITE" id="PS50801"/>
    </source>
</evidence>
<gene>
    <name evidence="7" type="ORF">GQF02_03450</name>
</gene>
<dbReference type="InterPro" id="IPR001902">
    <property type="entry name" value="SLC26A/SulP_fam"/>
</dbReference>
<keyword evidence="8" id="KW-1185">Reference proteome</keyword>
<proteinExistence type="predicted"/>
<dbReference type="SUPFAM" id="SSF52091">
    <property type="entry name" value="SpoIIaa-like"/>
    <property type="match status" value="1"/>
</dbReference>
<organism evidence="7 8">
    <name type="scientific">Craterilacuibacter sinensis</name>
    <dbReference type="NCBI Taxonomy" id="2686017"/>
    <lineage>
        <taxon>Bacteria</taxon>
        <taxon>Pseudomonadati</taxon>
        <taxon>Pseudomonadota</taxon>
        <taxon>Betaproteobacteria</taxon>
        <taxon>Neisseriales</taxon>
        <taxon>Neisseriaceae</taxon>
        <taxon>Craterilacuibacter</taxon>
    </lineage>
</organism>
<protein>
    <submittedName>
        <fullName evidence="7">STAS domain-containing protein</fullName>
    </submittedName>
</protein>
<feature type="domain" description="STAS" evidence="6">
    <location>
        <begin position="451"/>
        <end position="562"/>
    </location>
</feature>
<dbReference type="Proteomes" id="UP000467214">
    <property type="component" value="Unassembled WGS sequence"/>
</dbReference>
<feature type="transmembrane region" description="Helical" evidence="5">
    <location>
        <begin position="175"/>
        <end position="194"/>
    </location>
</feature>
<feature type="transmembrane region" description="Helical" evidence="5">
    <location>
        <begin position="267"/>
        <end position="291"/>
    </location>
</feature>
<dbReference type="GO" id="GO:0055085">
    <property type="term" value="P:transmembrane transport"/>
    <property type="evidence" value="ECO:0007669"/>
    <property type="project" value="InterPro"/>
</dbReference>
<evidence type="ECO:0000256" key="5">
    <source>
        <dbReference type="SAM" id="Phobius"/>
    </source>
</evidence>
<comment type="caution">
    <text evidence="7">The sequence shown here is derived from an EMBL/GenBank/DDBJ whole genome shotgun (WGS) entry which is preliminary data.</text>
</comment>
<dbReference type="RefSeq" id="WP_160794851.1">
    <property type="nucleotide sequence ID" value="NZ_WSSB01000002.1"/>
</dbReference>
<feature type="transmembrane region" description="Helical" evidence="5">
    <location>
        <begin position="396"/>
        <end position="421"/>
    </location>
</feature>
<feature type="transmembrane region" description="Helical" evidence="5">
    <location>
        <begin position="362"/>
        <end position="384"/>
    </location>
</feature>
<reference evidence="7 8" key="1">
    <citation type="submission" date="2019-12" db="EMBL/GenBank/DDBJ databases">
        <title>Neisseriaceae gen. nov. sp. Genome sequencing and assembly.</title>
        <authorList>
            <person name="Liu Z."/>
            <person name="Li A."/>
        </authorList>
    </citation>
    <scope>NUCLEOTIDE SEQUENCE [LARGE SCALE GENOMIC DNA]</scope>
    <source>
        <strain evidence="7 8">B2N2-7</strain>
    </source>
</reference>
<sequence>MSFLARFLPPWLCHYQRNWLSGDISAGVVVTLLLVPQALAYAMVAGLPPQTGLYASLAPLLIYALLGRSHAQSVGPMAVTSLLVAATLSKLVPQGGAEYAVLAVWLALLSGLMLLSLGLLRLGLVADFLSQPVLAGFISASALMIVLSQLGPLLGSKGGGATLPALLANLWAQRLSFHPGALLLGGSALLWLMWSRRSLAAVLRSVGLAPGAAQLVVRAAPVLALLAGMLAAANWGAASGLRLVGEVPAGLPPLGLAWLPWSRLPDLVLPAFFIALVNMVQSLSVAQILALPRRESIEPDRELIALGACNIGAALSGGFPVTGGLTRSVVNADAGAQTQLSSLISALLMTLIVLFATQALFFLPLAVLSATIVASVLAMIDFSLLRRAWACNRADALAFIATFAAVLLLGVDSGIMIGLLISLGSWIAKSGQPHIAELGRLSGSEHFRNVRHFSVETLPGTAFLRVDESLYFGNARHVEAALLAMTTPGIQRVVLVMSGVNRIDLSALLMLERLDDTLAARGVLLWLSDIKRPVSMVMDKAALNPRFAGRIFLSASQAWQSLSPQRDYQI</sequence>
<evidence type="ECO:0000256" key="3">
    <source>
        <dbReference type="ARBA" id="ARBA00022989"/>
    </source>
</evidence>
<evidence type="ECO:0000313" key="8">
    <source>
        <dbReference type="Proteomes" id="UP000467214"/>
    </source>
</evidence>
<dbReference type="InterPro" id="IPR011547">
    <property type="entry name" value="SLC26A/SulP_dom"/>
</dbReference>
<name>A0A845BNK2_9NEIS</name>
<keyword evidence="3 5" id="KW-1133">Transmembrane helix</keyword>
<evidence type="ECO:0000256" key="2">
    <source>
        <dbReference type="ARBA" id="ARBA00022692"/>
    </source>
</evidence>
<feature type="transmembrane region" description="Helical" evidence="5">
    <location>
        <begin position="303"/>
        <end position="322"/>
    </location>
</feature>
<dbReference type="AlphaFoldDB" id="A0A845BNK2"/>
<dbReference type="Pfam" id="PF01740">
    <property type="entry name" value="STAS"/>
    <property type="match status" value="1"/>
</dbReference>
<accession>A0A845BNK2</accession>
<dbReference type="Pfam" id="PF00916">
    <property type="entry name" value="Sulfate_transp"/>
    <property type="match status" value="1"/>
</dbReference>
<keyword evidence="4 5" id="KW-0472">Membrane</keyword>
<dbReference type="Gene3D" id="3.30.750.24">
    <property type="entry name" value="STAS domain"/>
    <property type="match status" value="1"/>
</dbReference>
<dbReference type="InterPro" id="IPR036513">
    <property type="entry name" value="STAS_dom_sf"/>
</dbReference>
<dbReference type="EMBL" id="WSSB01000002">
    <property type="protein sequence ID" value="MXR36031.1"/>
    <property type="molecule type" value="Genomic_DNA"/>
</dbReference>
<dbReference type="PROSITE" id="PS50801">
    <property type="entry name" value="STAS"/>
    <property type="match status" value="1"/>
</dbReference>
<dbReference type="PANTHER" id="PTHR11814">
    <property type="entry name" value="SULFATE TRANSPORTER"/>
    <property type="match status" value="1"/>
</dbReference>
<feature type="transmembrane region" description="Helical" evidence="5">
    <location>
        <begin position="99"/>
        <end position="120"/>
    </location>
</feature>
<keyword evidence="2 5" id="KW-0812">Transmembrane</keyword>
<dbReference type="CDD" id="cd07042">
    <property type="entry name" value="STAS_SulP_like_sulfate_transporter"/>
    <property type="match status" value="1"/>
</dbReference>
<feature type="transmembrane region" description="Helical" evidence="5">
    <location>
        <begin position="334"/>
        <end position="355"/>
    </location>
</feature>
<comment type="subcellular location">
    <subcellularLocation>
        <location evidence="1">Membrane</location>
        <topology evidence="1">Multi-pass membrane protein</topology>
    </subcellularLocation>
</comment>
<feature type="transmembrane region" description="Helical" evidence="5">
    <location>
        <begin position="132"/>
        <end position="155"/>
    </location>
</feature>
<feature type="transmembrane region" description="Helical" evidence="5">
    <location>
        <begin position="215"/>
        <end position="237"/>
    </location>
</feature>
<feature type="transmembrane region" description="Helical" evidence="5">
    <location>
        <begin position="24"/>
        <end position="45"/>
    </location>
</feature>
<dbReference type="GO" id="GO:0016020">
    <property type="term" value="C:membrane"/>
    <property type="evidence" value="ECO:0007669"/>
    <property type="project" value="UniProtKB-SubCell"/>
</dbReference>
<evidence type="ECO:0000256" key="4">
    <source>
        <dbReference type="ARBA" id="ARBA00023136"/>
    </source>
</evidence>
<evidence type="ECO:0000256" key="1">
    <source>
        <dbReference type="ARBA" id="ARBA00004141"/>
    </source>
</evidence>